<feature type="compositionally biased region" description="Low complexity" evidence="1">
    <location>
        <begin position="63"/>
        <end position="72"/>
    </location>
</feature>
<proteinExistence type="predicted"/>
<dbReference type="OrthoDB" id="250275at2759"/>
<feature type="region of interest" description="Disordered" evidence="1">
    <location>
        <begin position="41"/>
        <end position="127"/>
    </location>
</feature>
<feature type="compositionally biased region" description="Basic and acidic residues" evidence="1">
    <location>
        <begin position="202"/>
        <end position="213"/>
    </location>
</feature>
<dbReference type="GeneID" id="40321567"/>
<evidence type="ECO:0000313" key="2">
    <source>
        <dbReference type="EMBL" id="RNF04391.1"/>
    </source>
</evidence>
<dbReference type="RefSeq" id="XP_029225042.1">
    <property type="nucleotide sequence ID" value="XM_029374814.1"/>
</dbReference>
<feature type="compositionally biased region" description="Basic and acidic residues" evidence="1">
    <location>
        <begin position="100"/>
        <end position="110"/>
    </location>
</feature>
<name>A0A422NFZ7_9TRYP</name>
<feature type="region of interest" description="Disordered" evidence="1">
    <location>
        <begin position="176"/>
        <end position="247"/>
    </location>
</feature>
<protein>
    <submittedName>
        <fullName evidence="2">Uncharacterized protein</fullName>
    </submittedName>
</protein>
<comment type="caution">
    <text evidence="2">The sequence shown here is derived from an EMBL/GenBank/DDBJ whole genome shotgun (WGS) entry which is preliminary data.</text>
</comment>
<reference evidence="2 3" key="1">
    <citation type="journal article" date="2018" name="BMC Genomics">
        <title>Genomic comparison of Trypanosoma conorhini and Trypanosoma rangeli to Trypanosoma cruzi strains of high and low virulence.</title>
        <authorList>
            <person name="Bradwell K.R."/>
            <person name="Koparde V.N."/>
            <person name="Matveyev A.V."/>
            <person name="Serrano M.G."/>
            <person name="Alves J.M."/>
            <person name="Parikh H."/>
            <person name="Huang B."/>
            <person name="Lee V."/>
            <person name="Espinosa-Alvarez O."/>
            <person name="Ortiz P.A."/>
            <person name="Costa-Martins A.G."/>
            <person name="Teixeira M.M."/>
            <person name="Buck G.A."/>
        </authorList>
    </citation>
    <scope>NUCLEOTIDE SEQUENCE [LARGE SCALE GENOMIC DNA]</scope>
    <source>
        <strain evidence="2 3">025E</strain>
    </source>
</reference>
<dbReference type="AlphaFoldDB" id="A0A422NFZ7"/>
<sequence length="402" mass="44069">MSRQNHLGIICVDVSELLKAHQRRKVERRDNMLLYKGSYLITNPVPSATPPPSSVGRTPSNSPPRGTSVSSSVRRKSRSPRRRRCSGSRRRRHRRTPSPGKEDHHPDDASGAKAKAMPPIPGALPAQGRAGELTVSAGYSSEVGVWRPKLHFQVPPDESQSAGSSFAPWRSAQQQLPLMGGPDFETLVPFSPTPAASSQDASRPKQHDPREYDSQPLLSSPLSRQKEVENARPREWASALSDSASRGLDRVMESLQRRVWEKSPVSYQPSLSINRSSDRHSADRRGDPEGGTEIDSLSGLGPPGVMGGNPGQKTWGSPRPLHKRPTVRHVKPDAELVTRSCLLRDSRGTERVMLLGVVPTLPKPVVQFPPAARGRAAVPTLPPAFRRAARAMVTPTKRPKRF</sequence>
<evidence type="ECO:0000256" key="1">
    <source>
        <dbReference type="SAM" id="MobiDB-lite"/>
    </source>
</evidence>
<organism evidence="2 3">
    <name type="scientific">Trypanosoma conorhini</name>
    <dbReference type="NCBI Taxonomy" id="83891"/>
    <lineage>
        <taxon>Eukaryota</taxon>
        <taxon>Discoba</taxon>
        <taxon>Euglenozoa</taxon>
        <taxon>Kinetoplastea</taxon>
        <taxon>Metakinetoplastina</taxon>
        <taxon>Trypanosomatida</taxon>
        <taxon>Trypanosomatidae</taxon>
        <taxon>Trypanosoma</taxon>
    </lineage>
</organism>
<dbReference type="EMBL" id="MKKU01000680">
    <property type="protein sequence ID" value="RNF04391.1"/>
    <property type="molecule type" value="Genomic_DNA"/>
</dbReference>
<feature type="compositionally biased region" description="Gly residues" evidence="1">
    <location>
        <begin position="301"/>
        <end position="310"/>
    </location>
</feature>
<accession>A0A422NFZ7</accession>
<feature type="compositionally biased region" description="Polar residues" evidence="1">
    <location>
        <begin position="265"/>
        <end position="275"/>
    </location>
</feature>
<gene>
    <name evidence="2" type="ORF">Tco025E_07956</name>
</gene>
<dbReference type="Proteomes" id="UP000284403">
    <property type="component" value="Unassembled WGS sequence"/>
</dbReference>
<feature type="compositionally biased region" description="Basic residues" evidence="1">
    <location>
        <begin position="73"/>
        <end position="96"/>
    </location>
</feature>
<feature type="compositionally biased region" description="Basic and acidic residues" evidence="1">
    <location>
        <begin position="276"/>
        <end position="288"/>
    </location>
</feature>
<feature type="compositionally biased region" description="Basic and acidic residues" evidence="1">
    <location>
        <begin position="224"/>
        <end position="235"/>
    </location>
</feature>
<feature type="region of interest" description="Disordered" evidence="1">
    <location>
        <begin position="263"/>
        <end position="327"/>
    </location>
</feature>
<evidence type="ECO:0000313" key="3">
    <source>
        <dbReference type="Proteomes" id="UP000284403"/>
    </source>
</evidence>
<keyword evidence="3" id="KW-1185">Reference proteome</keyword>